<keyword evidence="5 6" id="KW-0472">Membrane</keyword>
<dbReference type="Pfam" id="PF07690">
    <property type="entry name" value="MFS_1"/>
    <property type="match status" value="1"/>
</dbReference>
<proteinExistence type="predicted"/>
<dbReference type="PANTHER" id="PTHR43129:SF1">
    <property type="entry name" value="FOSMIDOMYCIN RESISTANCE PROTEIN"/>
    <property type="match status" value="1"/>
</dbReference>
<feature type="transmembrane region" description="Helical" evidence="6">
    <location>
        <begin position="260"/>
        <end position="279"/>
    </location>
</feature>
<protein>
    <submittedName>
        <fullName evidence="8">MFS transporter</fullName>
    </submittedName>
</protein>
<accession>A0A398BJL6</accession>
<organism evidence="8 9">
    <name type="scientific">Peribacillus asahii</name>
    <dbReference type="NCBI Taxonomy" id="228899"/>
    <lineage>
        <taxon>Bacteria</taxon>
        <taxon>Bacillati</taxon>
        <taxon>Bacillota</taxon>
        <taxon>Bacilli</taxon>
        <taxon>Bacillales</taxon>
        <taxon>Bacillaceae</taxon>
        <taxon>Peribacillus</taxon>
    </lineage>
</organism>
<comment type="subcellular location">
    <subcellularLocation>
        <location evidence="1">Cell membrane</location>
        <topology evidence="1">Multi-pass membrane protein</topology>
    </subcellularLocation>
</comment>
<dbReference type="PANTHER" id="PTHR43129">
    <property type="entry name" value="FOSMIDOMYCIN RESISTANCE PROTEIN"/>
    <property type="match status" value="1"/>
</dbReference>
<dbReference type="InterPro" id="IPR011701">
    <property type="entry name" value="MFS"/>
</dbReference>
<evidence type="ECO:0000256" key="6">
    <source>
        <dbReference type="SAM" id="Phobius"/>
    </source>
</evidence>
<dbReference type="InterPro" id="IPR020846">
    <property type="entry name" value="MFS_dom"/>
</dbReference>
<feature type="transmembrane region" description="Helical" evidence="6">
    <location>
        <begin position="176"/>
        <end position="197"/>
    </location>
</feature>
<feature type="transmembrane region" description="Helical" evidence="6">
    <location>
        <begin position="52"/>
        <end position="71"/>
    </location>
</feature>
<dbReference type="PROSITE" id="PS50850">
    <property type="entry name" value="MFS"/>
    <property type="match status" value="1"/>
</dbReference>
<dbReference type="SUPFAM" id="SSF103473">
    <property type="entry name" value="MFS general substrate transporter"/>
    <property type="match status" value="1"/>
</dbReference>
<evidence type="ECO:0000256" key="4">
    <source>
        <dbReference type="ARBA" id="ARBA00022989"/>
    </source>
</evidence>
<feature type="domain" description="Major facilitator superfamily (MFS) profile" evidence="7">
    <location>
        <begin position="21"/>
        <end position="401"/>
    </location>
</feature>
<feature type="transmembrane region" description="Helical" evidence="6">
    <location>
        <begin position="21"/>
        <end position="46"/>
    </location>
</feature>
<evidence type="ECO:0000259" key="7">
    <source>
        <dbReference type="PROSITE" id="PS50850"/>
    </source>
</evidence>
<evidence type="ECO:0000256" key="5">
    <source>
        <dbReference type="ARBA" id="ARBA00023136"/>
    </source>
</evidence>
<dbReference type="Proteomes" id="UP000266016">
    <property type="component" value="Unassembled WGS sequence"/>
</dbReference>
<feature type="transmembrane region" description="Helical" evidence="6">
    <location>
        <begin position="348"/>
        <end position="369"/>
    </location>
</feature>
<sequence length="406" mass="43823">MNTATTSQKTTKQSQEMTLRVLLIIGLCHLLNDSLQAVVPAMFPILEKTMSLSYTQLGMIAFTLNIVSSLLQPAVGFYTDKKPIPYALPIGLTSTLIGVTLLAIAPTYSIILCAVLLMGFGSAIFHPEGSRVAFMAGGQRRGLAQSIYQVGGNSGQALAPLITALILVPFGQKGALSFTPIAFLAVMLLLYIANWYAHKLVEFKPKTKAVQTHNKALTKKVSIALSIVLFIIFARSWYISCMTNFYSFYLIEQYGFPIKTAQLFLFAFLAAGAIGTFFGGPFADRFGRKNIILYSFILSAPLTILLPFVSSTIAFILLLIIGFIIMTSFSVTVIFAQELFPGKVGTMAGLTVGFAFGMGAVGSVALGAIADVMGIITMIKIVSFLPILGIIAIILPSDDLLKKWYA</sequence>
<evidence type="ECO:0000256" key="3">
    <source>
        <dbReference type="ARBA" id="ARBA00022692"/>
    </source>
</evidence>
<comment type="caution">
    <text evidence="8">The sequence shown here is derived from an EMBL/GenBank/DDBJ whole genome shotgun (WGS) entry which is preliminary data.</text>
</comment>
<dbReference type="Gene3D" id="1.20.1250.20">
    <property type="entry name" value="MFS general substrate transporter like domains"/>
    <property type="match status" value="2"/>
</dbReference>
<keyword evidence="9" id="KW-1185">Reference proteome</keyword>
<feature type="transmembrane region" description="Helical" evidence="6">
    <location>
        <begin position="315"/>
        <end position="336"/>
    </location>
</feature>
<dbReference type="InterPro" id="IPR036259">
    <property type="entry name" value="MFS_trans_sf"/>
</dbReference>
<keyword evidence="3 6" id="KW-0812">Transmembrane</keyword>
<dbReference type="GO" id="GO:0022857">
    <property type="term" value="F:transmembrane transporter activity"/>
    <property type="evidence" value="ECO:0007669"/>
    <property type="project" value="InterPro"/>
</dbReference>
<evidence type="ECO:0000256" key="2">
    <source>
        <dbReference type="ARBA" id="ARBA00022448"/>
    </source>
</evidence>
<feature type="transmembrane region" description="Helical" evidence="6">
    <location>
        <begin position="108"/>
        <end position="126"/>
    </location>
</feature>
<dbReference type="PROSITE" id="PS00216">
    <property type="entry name" value="SUGAR_TRANSPORT_1"/>
    <property type="match status" value="1"/>
</dbReference>
<evidence type="ECO:0000256" key="1">
    <source>
        <dbReference type="ARBA" id="ARBA00004651"/>
    </source>
</evidence>
<keyword evidence="4 6" id="KW-1133">Transmembrane helix</keyword>
<keyword evidence="2" id="KW-0813">Transport</keyword>
<dbReference type="EMBL" id="QWVS01000011">
    <property type="protein sequence ID" value="RID87593.1"/>
    <property type="molecule type" value="Genomic_DNA"/>
</dbReference>
<dbReference type="CDD" id="cd17478">
    <property type="entry name" value="MFS_FsR"/>
    <property type="match status" value="1"/>
</dbReference>
<dbReference type="AlphaFoldDB" id="A0A398BJL6"/>
<feature type="transmembrane region" description="Helical" evidence="6">
    <location>
        <begin position="83"/>
        <end position="102"/>
    </location>
</feature>
<dbReference type="GO" id="GO:0005886">
    <property type="term" value="C:plasma membrane"/>
    <property type="evidence" value="ECO:0007669"/>
    <property type="project" value="UniProtKB-SubCell"/>
</dbReference>
<feature type="transmembrane region" description="Helical" evidence="6">
    <location>
        <begin position="221"/>
        <end position="240"/>
    </location>
</feature>
<gene>
    <name evidence="8" type="ORF">D1953_05250</name>
</gene>
<reference evidence="8 9" key="1">
    <citation type="submission" date="2018-08" db="EMBL/GenBank/DDBJ databases">
        <title>Bacillus jemisoniae sp. nov., Bacillus chryseoplanitiae sp. nov., Bacillus resnikiae sp. nov., and Bacillus frankliniae sp. nov., isolated from Viking spacecraft and associated surfaces.</title>
        <authorList>
            <person name="Seuylemezian A."/>
            <person name="Vaishampayan P."/>
        </authorList>
    </citation>
    <scope>NUCLEOTIDE SEQUENCE [LARGE SCALE GENOMIC DNA]</scope>
    <source>
        <strain evidence="8 9">MA001</strain>
    </source>
</reference>
<feature type="transmembrane region" description="Helical" evidence="6">
    <location>
        <begin position="291"/>
        <end position="309"/>
    </location>
</feature>
<feature type="transmembrane region" description="Helical" evidence="6">
    <location>
        <begin position="147"/>
        <end position="170"/>
    </location>
</feature>
<dbReference type="InterPro" id="IPR005829">
    <property type="entry name" value="Sugar_transporter_CS"/>
</dbReference>
<feature type="transmembrane region" description="Helical" evidence="6">
    <location>
        <begin position="375"/>
        <end position="395"/>
    </location>
</feature>
<evidence type="ECO:0000313" key="9">
    <source>
        <dbReference type="Proteomes" id="UP000266016"/>
    </source>
</evidence>
<dbReference type="RefSeq" id="WP_119116110.1">
    <property type="nucleotide sequence ID" value="NZ_QWVS01000011.1"/>
</dbReference>
<evidence type="ECO:0000313" key="8">
    <source>
        <dbReference type="EMBL" id="RID87593.1"/>
    </source>
</evidence>
<name>A0A398BJL6_9BACI</name>